<evidence type="ECO:0000313" key="5">
    <source>
        <dbReference type="EMBL" id="SDF42052.1"/>
    </source>
</evidence>
<dbReference type="Pfam" id="PF02574">
    <property type="entry name" value="S-methyl_trans"/>
    <property type="match status" value="1"/>
</dbReference>
<dbReference type="SUPFAM" id="SSF82282">
    <property type="entry name" value="Homocysteine S-methyltransferase"/>
    <property type="match status" value="1"/>
</dbReference>
<organism evidence="5 6">
    <name type="scientific">Thalassobaculum litoreum DSM 18839</name>
    <dbReference type="NCBI Taxonomy" id="1123362"/>
    <lineage>
        <taxon>Bacteria</taxon>
        <taxon>Pseudomonadati</taxon>
        <taxon>Pseudomonadota</taxon>
        <taxon>Alphaproteobacteria</taxon>
        <taxon>Rhodospirillales</taxon>
        <taxon>Thalassobaculaceae</taxon>
        <taxon>Thalassobaculum</taxon>
    </lineage>
</organism>
<keyword evidence="6" id="KW-1185">Reference proteome</keyword>
<dbReference type="GO" id="GO:0008168">
    <property type="term" value="F:methyltransferase activity"/>
    <property type="evidence" value="ECO:0007669"/>
    <property type="project" value="UniProtKB-UniRule"/>
</dbReference>
<feature type="domain" description="Hcy-binding" evidence="4">
    <location>
        <begin position="4"/>
        <end position="311"/>
    </location>
</feature>
<protein>
    <submittedName>
        <fullName evidence="5">Homocysteine S-methyltransferase</fullName>
    </submittedName>
</protein>
<comment type="cofactor">
    <cofactor evidence="3">
        <name>Zn(2+)</name>
        <dbReference type="ChEBI" id="CHEBI:29105"/>
    </cofactor>
</comment>
<dbReference type="GO" id="GO:0032259">
    <property type="term" value="P:methylation"/>
    <property type="evidence" value="ECO:0007669"/>
    <property type="project" value="UniProtKB-KW"/>
</dbReference>
<dbReference type="PROSITE" id="PS50970">
    <property type="entry name" value="HCY"/>
    <property type="match status" value="1"/>
</dbReference>
<feature type="binding site" evidence="3">
    <location>
        <position position="227"/>
    </location>
    <ligand>
        <name>Zn(2+)</name>
        <dbReference type="ChEBI" id="CHEBI:29105"/>
    </ligand>
</feature>
<dbReference type="GO" id="GO:0046872">
    <property type="term" value="F:metal ion binding"/>
    <property type="evidence" value="ECO:0007669"/>
    <property type="project" value="UniProtKB-KW"/>
</dbReference>
<dbReference type="PANTHER" id="PTHR11103:SF18">
    <property type="entry name" value="SLR1189 PROTEIN"/>
    <property type="match status" value="1"/>
</dbReference>
<feature type="binding site" evidence="3">
    <location>
        <position position="296"/>
    </location>
    <ligand>
        <name>Zn(2+)</name>
        <dbReference type="ChEBI" id="CHEBI:29105"/>
    </ligand>
</feature>
<sequence length="318" mass="34658">MARYRTRLPQLDGGPFLTDGGLETTLVFIDGIDLPHFAAIDLLRRDGGRERLKQYSEQYLQIARDNGCGFVLESVTWRASRDWTRKLGYSEAEHLRLNQVAIEDLAALRDRWETPATPVVVSGNIGPRGDGYDPGDVMTTQEAEAYHACQIALFSDTEADMVTAMTLTNVPEAVGIVRAAARRSMPSVISFTLETDGRLPTGQPLGEAIEETDAATDGAAAYYMINCAHPTHFESVLAKGGDWINRIRGVRANASTRSHAELDNSTDLDAGDPEQLGRDYARLRTLLPAANVFGGCCGTDHRHLEQIGGRCSGHARAA</sequence>
<dbReference type="RefSeq" id="WP_093149001.1">
    <property type="nucleotide sequence ID" value="NZ_FNBW01000003.1"/>
</dbReference>
<evidence type="ECO:0000313" key="6">
    <source>
        <dbReference type="Proteomes" id="UP000198615"/>
    </source>
</evidence>
<dbReference type="InterPro" id="IPR003726">
    <property type="entry name" value="HCY_dom"/>
</dbReference>
<dbReference type="OrthoDB" id="9803687at2"/>
<name>A0A8G2BIC5_9PROT</name>
<evidence type="ECO:0000256" key="1">
    <source>
        <dbReference type="ARBA" id="ARBA00022603"/>
    </source>
</evidence>
<dbReference type="Gene3D" id="3.20.20.330">
    <property type="entry name" value="Homocysteine-binding-like domain"/>
    <property type="match status" value="1"/>
</dbReference>
<evidence type="ECO:0000259" key="4">
    <source>
        <dbReference type="PROSITE" id="PS50970"/>
    </source>
</evidence>
<gene>
    <name evidence="5" type="ORF">SAMN05660686_01269</name>
</gene>
<dbReference type="EMBL" id="FNBW01000003">
    <property type="protein sequence ID" value="SDF42052.1"/>
    <property type="molecule type" value="Genomic_DNA"/>
</dbReference>
<keyword evidence="3" id="KW-0479">Metal-binding</keyword>
<dbReference type="AlphaFoldDB" id="A0A8G2BIC5"/>
<keyword evidence="2 3" id="KW-0808">Transferase</keyword>
<evidence type="ECO:0000256" key="2">
    <source>
        <dbReference type="ARBA" id="ARBA00022679"/>
    </source>
</evidence>
<comment type="caution">
    <text evidence="5">The sequence shown here is derived from an EMBL/GenBank/DDBJ whole genome shotgun (WGS) entry which is preliminary data.</text>
</comment>
<keyword evidence="3" id="KW-0862">Zinc</keyword>
<dbReference type="InterPro" id="IPR036589">
    <property type="entry name" value="HCY_dom_sf"/>
</dbReference>
<dbReference type="PANTHER" id="PTHR11103">
    <property type="entry name" value="SLR1189 PROTEIN"/>
    <property type="match status" value="1"/>
</dbReference>
<dbReference type="Proteomes" id="UP000198615">
    <property type="component" value="Unassembled WGS sequence"/>
</dbReference>
<reference evidence="5 6" key="1">
    <citation type="submission" date="2016-10" db="EMBL/GenBank/DDBJ databases">
        <authorList>
            <person name="Varghese N."/>
            <person name="Submissions S."/>
        </authorList>
    </citation>
    <scope>NUCLEOTIDE SEQUENCE [LARGE SCALE GENOMIC DNA]</scope>
    <source>
        <strain evidence="5 6">DSM 18839</strain>
    </source>
</reference>
<keyword evidence="1 3" id="KW-0489">Methyltransferase</keyword>
<evidence type="ECO:0000256" key="3">
    <source>
        <dbReference type="PROSITE-ProRule" id="PRU00333"/>
    </source>
</evidence>
<feature type="binding site" evidence="3">
    <location>
        <position position="297"/>
    </location>
    <ligand>
        <name>Zn(2+)</name>
        <dbReference type="ChEBI" id="CHEBI:29105"/>
    </ligand>
</feature>
<accession>A0A8G2BIC5</accession>
<proteinExistence type="predicted"/>